<dbReference type="Proteomes" id="UP000620075">
    <property type="component" value="Unassembled WGS sequence"/>
</dbReference>
<dbReference type="GO" id="GO:0010181">
    <property type="term" value="F:FMN binding"/>
    <property type="evidence" value="ECO:0007669"/>
    <property type="project" value="TreeGrafter"/>
</dbReference>
<dbReference type="InterPro" id="IPR050712">
    <property type="entry name" value="NAD(P)H-dep_reductase"/>
</dbReference>
<accession>A0A934NCP2</accession>
<sequence>MPRLMIVVASTRPGRVGLPVAEWFRQVAQDEGSFEIDFADLAEINLPFLDEPHHPRLRQYQHEHTKAWSRRVDSADAFVFVTPEYDYGMPATLLNALHFLVHEWTYKPVGFVSYGGVSGGTRSVQMAKLVTTSLKLVPLPEAVNIPFVSQFLKEGRLEVNEITATAADTLLKELARWAESLAPLRAKAA</sequence>
<dbReference type="EMBL" id="JAEKNQ010000019">
    <property type="protein sequence ID" value="MBJ7602283.1"/>
    <property type="molecule type" value="Genomic_DNA"/>
</dbReference>
<gene>
    <name evidence="2" type="ORF">JF888_03680</name>
</gene>
<dbReference type="InterPro" id="IPR029039">
    <property type="entry name" value="Flavoprotein-like_sf"/>
</dbReference>
<dbReference type="InterPro" id="IPR005025">
    <property type="entry name" value="FMN_Rdtase-like_dom"/>
</dbReference>
<dbReference type="AlphaFoldDB" id="A0A934NCP2"/>
<evidence type="ECO:0000313" key="3">
    <source>
        <dbReference type="Proteomes" id="UP000620075"/>
    </source>
</evidence>
<protein>
    <submittedName>
        <fullName evidence="2">NAD(P)H-dependent oxidoreductase</fullName>
    </submittedName>
</protein>
<reference evidence="2 3" key="1">
    <citation type="submission" date="2020-10" db="EMBL/GenBank/DDBJ databases">
        <title>Ca. Dormibacterota MAGs.</title>
        <authorList>
            <person name="Montgomery K."/>
        </authorList>
    </citation>
    <scope>NUCLEOTIDE SEQUENCE [LARGE SCALE GENOMIC DNA]</scope>
    <source>
        <strain evidence="2">SC8811_S16_3</strain>
    </source>
</reference>
<comment type="caution">
    <text evidence="2">The sequence shown here is derived from an EMBL/GenBank/DDBJ whole genome shotgun (WGS) entry which is preliminary data.</text>
</comment>
<dbReference type="GO" id="GO:0016491">
    <property type="term" value="F:oxidoreductase activity"/>
    <property type="evidence" value="ECO:0007669"/>
    <property type="project" value="InterPro"/>
</dbReference>
<proteinExistence type="predicted"/>
<organism evidence="2 3">
    <name type="scientific">Candidatus Dormiibacter inghamiae</name>
    <dbReference type="NCBI Taxonomy" id="3127013"/>
    <lineage>
        <taxon>Bacteria</taxon>
        <taxon>Bacillati</taxon>
        <taxon>Candidatus Dormiibacterota</taxon>
        <taxon>Candidatus Dormibacteria</taxon>
        <taxon>Candidatus Dormibacterales</taxon>
        <taxon>Candidatus Dormibacteraceae</taxon>
        <taxon>Candidatus Dormiibacter</taxon>
    </lineage>
</organism>
<feature type="domain" description="NADPH-dependent FMN reductase-like" evidence="1">
    <location>
        <begin position="3"/>
        <end position="147"/>
    </location>
</feature>
<dbReference type="Pfam" id="PF03358">
    <property type="entry name" value="FMN_red"/>
    <property type="match status" value="1"/>
</dbReference>
<dbReference type="GO" id="GO:0005829">
    <property type="term" value="C:cytosol"/>
    <property type="evidence" value="ECO:0007669"/>
    <property type="project" value="TreeGrafter"/>
</dbReference>
<evidence type="ECO:0000259" key="1">
    <source>
        <dbReference type="Pfam" id="PF03358"/>
    </source>
</evidence>
<dbReference type="PANTHER" id="PTHR30543:SF21">
    <property type="entry name" value="NAD(P)H-DEPENDENT FMN REDUCTASE LOT6"/>
    <property type="match status" value="1"/>
</dbReference>
<name>A0A934NCP2_9BACT</name>
<dbReference type="PANTHER" id="PTHR30543">
    <property type="entry name" value="CHROMATE REDUCTASE"/>
    <property type="match status" value="1"/>
</dbReference>
<dbReference type="SUPFAM" id="SSF52218">
    <property type="entry name" value="Flavoproteins"/>
    <property type="match status" value="1"/>
</dbReference>
<dbReference type="Gene3D" id="3.40.50.360">
    <property type="match status" value="1"/>
</dbReference>
<evidence type="ECO:0000313" key="2">
    <source>
        <dbReference type="EMBL" id="MBJ7602283.1"/>
    </source>
</evidence>
<dbReference type="RefSeq" id="WP_338176695.1">
    <property type="nucleotide sequence ID" value="NZ_JAEKNQ010000019.1"/>
</dbReference>